<keyword evidence="3" id="KW-0472">Membrane</keyword>
<reference evidence="6" key="2">
    <citation type="submission" date="2013-04" db="EMBL/GenBank/DDBJ databases">
        <title>Genomic mechanisms accounting for the adaptation to parasitism in nematode-trapping fungi.</title>
        <authorList>
            <person name="Ahren D.G."/>
        </authorList>
    </citation>
    <scope>NUCLEOTIDE SEQUENCE [LARGE SCALE GENOMIC DNA]</scope>
    <source>
        <strain evidence="6">CBS 200.50</strain>
    </source>
</reference>
<dbReference type="InterPro" id="IPR027417">
    <property type="entry name" value="P-loop_NTPase"/>
</dbReference>
<keyword evidence="3" id="KW-0812">Transmembrane</keyword>
<protein>
    <recommendedName>
        <fullName evidence="4">DUF676 domain-containing protein</fullName>
    </recommendedName>
</protein>
<gene>
    <name evidence="5" type="ORF">H072_3143</name>
</gene>
<reference evidence="5 6" key="1">
    <citation type="journal article" date="2013" name="PLoS Genet.">
        <title>Genomic mechanisms accounting for the adaptation to parasitism in nematode-trapping fungi.</title>
        <authorList>
            <person name="Meerupati T."/>
            <person name="Andersson K.M."/>
            <person name="Friman E."/>
            <person name="Kumar D."/>
            <person name="Tunlid A."/>
            <person name="Ahren D."/>
        </authorList>
    </citation>
    <scope>NUCLEOTIDE SEQUENCE [LARGE SCALE GENOMIC DNA]</scope>
    <source>
        <strain evidence="5 6">CBS 200.50</strain>
    </source>
</reference>
<dbReference type="STRING" id="1284197.S8C5D3"/>
<dbReference type="eggNOG" id="KOG1840">
    <property type="taxonomic scope" value="Eukaryota"/>
</dbReference>
<dbReference type="Proteomes" id="UP000015100">
    <property type="component" value="Unassembled WGS sequence"/>
</dbReference>
<feature type="domain" description="DUF676" evidence="4">
    <location>
        <begin position="21"/>
        <end position="156"/>
    </location>
</feature>
<dbReference type="SUPFAM" id="SSF48452">
    <property type="entry name" value="TPR-like"/>
    <property type="match status" value="3"/>
</dbReference>
<evidence type="ECO:0000256" key="3">
    <source>
        <dbReference type="SAM" id="Phobius"/>
    </source>
</evidence>
<keyword evidence="6" id="KW-1185">Reference proteome</keyword>
<dbReference type="InterPro" id="IPR007751">
    <property type="entry name" value="DUF676_lipase-like"/>
</dbReference>
<dbReference type="InterPro" id="IPR053137">
    <property type="entry name" value="NLR-like"/>
</dbReference>
<dbReference type="Pfam" id="PF05057">
    <property type="entry name" value="DUF676"/>
    <property type="match status" value="1"/>
</dbReference>
<sequence>MAIVGLKPLTDYSKSHKVVDIIAVHGIGANPDSTWTKNGKHWLQDGDMLPAAVPNARILRFAYESQWLGKNMISQKLPDVAESLLRALKQERQNCPHRPIIFVGHCFGGIVIEKALTAARITRGFSNIVDHVAGVVFLATPHKGTGSQSSAAVVANIAAYAGIGQRSQLVDSLEPQSDFLEDIVRSFSQLANDIRIPLRCFFEQRKTDVSAIIRAYMPPFLRFRAEVMVVDEHSACLDGFERIGLGLNHFQINKFDGPDDGYYKTVRDQIQGLVTEAYECVQKRILQSGTTFHVSPPRNLNFTGRSDTLDELEELVQVSEDGQRRAALYGLEGIGKTSIAIELAYRVRTRCNVFWTEGSTNELFKNSLLSIGEKVNILTGASRDPNIVRDWLNSEESGPWLLIVDNAQSLRRTMANGDHKGPIAAEAELDDIEDFLPTNRGTIILTTSDREIMESLEDGWQEIDITSMQPDEATDLLFKLGTSLPNLVRSEVSTLVADLGHFPIAIVQAVANMKYLSKSVKKYAQELQEQMEKHTSTNDSLEHLLTKRGSGLKPRKEQHQQSLLETWDISYRPLAEANQSAASLLQVFSLLSSSPIARKFLHPELLSRIGFTSEQQIDQALAMLCSFAFTSVSGEDEDRVYQVHRLVILWSRSKITDHENIANITFDLIRECFPQGSQNTLRERQEGAIILSHARSIESYCTANPKVEQDKVMNLKRKIGRYYARTGSPLEAETHMKACIAYHSNKDTEDSQKELATCHTILGTSLQFQAKFEEAIQNYDIAFSLRSKVFGPDHQSTMDILGDKADSLYSLGRLKEALESYLATYTCIKASDSGGARLAHILNGMANVYKNIGDAENARKCFSEGYQAAIKAHGYEHPTTWTLMNGLVGLLDDLQDHEAQEEAKAIFIDAVRNIAQKHKLELEESQQDIDLTEAQEKVFPIVKRLLGEKHTSTIGYMDYLATCLRNDGNLEKALSWYQDAYNLSVEVCGPENLATLDVAHNLSTVCLELGKLEMAAEYLKLSINGSLKLLRPTHPKILNSKMDNGYCLLDLGRYDEAMRSFEEVYEGRKIELRPGHPDTLVPLSAMAGVYENLEDNEKALELYKRVLDGYLEDTSPEPKPIPDVIRNLGRLLMDMDRNLEAFETLSKLDNIKGDNKRGRLYTKCLKAKAMMNLEGQSKPGIEMAKEGLEGLRKFLPEEHMYVMTALEIVATGLKKQGNNIEALEFITQLLSSYARTQGEDAQGTLDVMVEKADILLALKRKDEALALYSTAAKDLKRTLGDEHPMTVSTIQKEAALLQDDFKPASLPLHIIAPAVLIPAVAAAVFVYVRSVRRR</sequence>
<dbReference type="InterPro" id="IPR029058">
    <property type="entry name" value="AB_hydrolase_fold"/>
</dbReference>
<accession>S8C5D3</accession>
<evidence type="ECO:0000313" key="5">
    <source>
        <dbReference type="EMBL" id="EPS42862.1"/>
    </source>
</evidence>
<name>S8C5D3_DACHA</name>
<dbReference type="PANTHER" id="PTHR46082">
    <property type="entry name" value="ATP/GTP-BINDING PROTEIN-RELATED"/>
    <property type="match status" value="1"/>
</dbReference>
<comment type="caution">
    <text evidence="5">The sequence shown here is derived from an EMBL/GenBank/DDBJ whole genome shotgun (WGS) entry which is preliminary data.</text>
</comment>
<dbReference type="Gene3D" id="1.25.40.10">
    <property type="entry name" value="Tetratricopeptide repeat domain"/>
    <property type="match status" value="3"/>
</dbReference>
<keyword evidence="2" id="KW-0175">Coiled coil</keyword>
<keyword evidence="3" id="KW-1133">Transmembrane helix</keyword>
<evidence type="ECO:0000259" key="4">
    <source>
        <dbReference type="Pfam" id="PF05057"/>
    </source>
</evidence>
<dbReference type="SUPFAM" id="SSF52540">
    <property type="entry name" value="P-loop containing nucleoside triphosphate hydrolases"/>
    <property type="match status" value="1"/>
</dbReference>
<dbReference type="EMBL" id="AQGS01000096">
    <property type="protein sequence ID" value="EPS42862.1"/>
    <property type="molecule type" value="Genomic_DNA"/>
</dbReference>
<comment type="similarity">
    <text evidence="1">Belongs to the putative lipase ROG1 family.</text>
</comment>
<dbReference type="OMA" id="ARYLPEC"/>
<dbReference type="Pfam" id="PF13374">
    <property type="entry name" value="TPR_10"/>
    <property type="match status" value="1"/>
</dbReference>
<feature type="transmembrane region" description="Helical" evidence="3">
    <location>
        <begin position="1306"/>
        <end position="1328"/>
    </location>
</feature>
<organism evidence="5 6">
    <name type="scientific">Dactylellina haptotyla (strain CBS 200.50)</name>
    <name type="common">Nematode-trapping fungus</name>
    <name type="synonym">Monacrosporium haptotylum</name>
    <dbReference type="NCBI Taxonomy" id="1284197"/>
    <lineage>
        <taxon>Eukaryota</taxon>
        <taxon>Fungi</taxon>
        <taxon>Dikarya</taxon>
        <taxon>Ascomycota</taxon>
        <taxon>Pezizomycotina</taxon>
        <taxon>Orbiliomycetes</taxon>
        <taxon>Orbiliales</taxon>
        <taxon>Orbiliaceae</taxon>
        <taxon>Dactylellina</taxon>
    </lineage>
</organism>
<feature type="coiled-coil region" evidence="2">
    <location>
        <begin position="908"/>
        <end position="935"/>
    </location>
</feature>
<dbReference type="Pfam" id="PF13424">
    <property type="entry name" value="TPR_12"/>
    <property type="match status" value="3"/>
</dbReference>
<evidence type="ECO:0000256" key="2">
    <source>
        <dbReference type="SAM" id="Coils"/>
    </source>
</evidence>
<dbReference type="PANTHER" id="PTHR46082:SF6">
    <property type="entry name" value="AAA+ ATPASE DOMAIN-CONTAINING PROTEIN-RELATED"/>
    <property type="match status" value="1"/>
</dbReference>
<dbReference type="InterPro" id="IPR011990">
    <property type="entry name" value="TPR-like_helical_dom_sf"/>
</dbReference>
<dbReference type="Gene3D" id="3.40.50.1820">
    <property type="entry name" value="alpha/beta hydrolase"/>
    <property type="match status" value="1"/>
</dbReference>
<dbReference type="SUPFAM" id="SSF53474">
    <property type="entry name" value="alpha/beta-Hydrolases"/>
    <property type="match status" value="1"/>
</dbReference>
<evidence type="ECO:0000256" key="1">
    <source>
        <dbReference type="ARBA" id="ARBA00007920"/>
    </source>
</evidence>
<proteinExistence type="inferred from homology"/>
<dbReference type="InterPro" id="IPR019734">
    <property type="entry name" value="TPR_rpt"/>
</dbReference>
<dbReference type="SMART" id="SM00028">
    <property type="entry name" value="TPR"/>
    <property type="match status" value="7"/>
</dbReference>
<dbReference type="OrthoDB" id="5086500at2759"/>
<dbReference type="HOGENOM" id="CLU_000288_125_13_1"/>
<dbReference type="Gene3D" id="3.40.50.300">
    <property type="entry name" value="P-loop containing nucleotide triphosphate hydrolases"/>
    <property type="match status" value="1"/>
</dbReference>
<evidence type="ECO:0000313" key="6">
    <source>
        <dbReference type="Proteomes" id="UP000015100"/>
    </source>
</evidence>